<organism evidence="13 14">
    <name type="scientific">Pythium insidiosum</name>
    <name type="common">Pythiosis disease agent</name>
    <dbReference type="NCBI Taxonomy" id="114742"/>
    <lineage>
        <taxon>Eukaryota</taxon>
        <taxon>Sar</taxon>
        <taxon>Stramenopiles</taxon>
        <taxon>Oomycota</taxon>
        <taxon>Peronosporomycetes</taxon>
        <taxon>Pythiales</taxon>
        <taxon>Pythiaceae</taxon>
        <taxon>Pythium</taxon>
    </lineage>
</organism>
<evidence type="ECO:0000259" key="12">
    <source>
        <dbReference type="SMART" id="SM00090"/>
    </source>
</evidence>
<accession>A0AAD5QAS0</accession>
<dbReference type="InterPro" id="IPR011009">
    <property type="entry name" value="Kinase-like_dom_sf"/>
</dbReference>
<name>A0AAD5QAS0_PYTIN</name>
<dbReference type="InterPro" id="IPR000687">
    <property type="entry name" value="RIO_kinase"/>
</dbReference>
<dbReference type="Gene3D" id="3.30.200.20">
    <property type="entry name" value="Phosphorylase Kinase, domain 1"/>
    <property type="match status" value="1"/>
</dbReference>
<dbReference type="InterPro" id="IPR018934">
    <property type="entry name" value="RIO_dom"/>
</dbReference>
<keyword evidence="7" id="KW-0418">Kinase</keyword>
<dbReference type="GO" id="GO:0046872">
    <property type="term" value="F:metal ion binding"/>
    <property type="evidence" value="ECO:0007669"/>
    <property type="project" value="UniProtKB-KW"/>
</dbReference>
<evidence type="ECO:0000313" key="14">
    <source>
        <dbReference type="Proteomes" id="UP001209570"/>
    </source>
</evidence>
<evidence type="ECO:0000256" key="7">
    <source>
        <dbReference type="ARBA" id="ARBA00022777"/>
    </source>
</evidence>
<dbReference type="EMBL" id="JAKCXM010000142">
    <property type="protein sequence ID" value="KAJ0400934.1"/>
    <property type="molecule type" value="Genomic_DNA"/>
</dbReference>
<dbReference type="PANTHER" id="PTHR45723">
    <property type="entry name" value="SERINE/THREONINE-PROTEIN KINASE RIO1"/>
    <property type="match status" value="1"/>
</dbReference>
<comment type="similarity">
    <text evidence="1">Belongs to the protein kinase superfamily. RIO-type Ser/Thr kinase family.</text>
</comment>
<evidence type="ECO:0000256" key="8">
    <source>
        <dbReference type="ARBA" id="ARBA00022840"/>
    </source>
</evidence>
<dbReference type="GO" id="GO:0004674">
    <property type="term" value="F:protein serine/threonine kinase activity"/>
    <property type="evidence" value="ECO:0007669"/>
    <property type="project" value="UniProtKB-KW"/>
</dbReference>
<dbReference type="EC" id="2.7.11.1" evidence="2"/>
<dbReference type="Gene3D" id="1.10.510.10">
    <property type="entry name" value="Transferase(Phosphotransferase) domain 1"/>
    <property type="match status" value="1"/>
</dbReference>
<evidence type="ECO:0000256" key="6">
    <source>
        <dbReference type="ARBA" id="ARBA00022741"/>
    </source>
</evidence>
<keyword evidence="5" id="KW-0479">Metal-binding</keyword>
<proteinExistence type="inferred from homology"/>
<keyword evidence="9" id="KW-0460">Magnesium</keyword>
<dbReference type="InterPro" id="IPR051272">
    <property type="entry name" value="RIO-type_Ser/Thr_kinase"/>
</dbReference>
<comment type="catalytic activity">
    <reaction evidence="10">
        <text>L-threonyl-[protein] + ATP = O-phospho-L-threonyl-[protein] + ADP + H(+)</text>
        <dbReference type="Rhea" id="RHEA:46608"/>
        <dbReference type="Rhea" id="RHEA-COMP:11060"/>
        <dbReference type="Rhea" id="RHEA-COMP:11605"/>
        <dbReference type="ChEBI" id="CHEBI:15378"/>
        <dbReference type="ChEBI" id="CHEBI:30013"/>
        <dbReference type="ChEBI" id="CHEBI:30616"/>
        <dbReference type="ChEBI" id="CHEBI:61977"/>
        <dbReference type="ChEBI" id="CHEBI:456216"/>
        <dbReference type="EC" id="2.7.11.1"/>
    </reaction>
</comment>
<dbReference type="Proteomes" id="UP001209570">
    <property type="component" value="Unassembled WGS sequence"/>
</dbReference>
<gene>
    <name evidence="13" type="ORF">P43SY_006617</name>
</gene>
<evidence type="ECO:0000256" key="5">
    <source>
        <dbReference type="ARBA" id="ARBA00022723"/>
    </source>
</evidence>
<keyword evidence="8" id="KW-0067">ATP-binding</keyword>
<dbReference type="GO" id="GO:0005524">
    <property type="term" value="F:ATP binding"/>
    <property type="evidence" value="ECO:0007669"/>
    <property type="project" value="UniProtKB-KW"/>
</dbReference>
<dbReference type="AlphaFoldDB" id="A0AAD5QAS0"/>
<feature type="domain" description="RIO kinase" evidence="12">
    <location>
        <begin position="112"/>
        <end position="352"/>
    </location>
</feature>
<evidence type="ECO:0000256" key="4">
    <source>
        <dbReference type="ARBA" id="ARBA00022679"/>
    </source>
</evidence>
<reference evidence="13" key="1">
    <citation type="submission" date="2021-12" db="EMBL/GenBank/DDBJ databases">
        <title>Prjna785345.</title>
        <authorList>
            <person name="Rujirawat T."/>
            <person name="Krajaejun T."/>
        </authorList>
    </citation>
    <scope>NUCLEOTIDE SEQUENCE</scope>
    <source>
        <strain evidence="13">Pi057C3</strain>
    </source>
</reference>
<keyword evidence="4" id="KW-0808">Transferase</keyword>
<dbReference type="SMART" id="SM00090">
    <property type="entry name" value="RIO"/>
    <property type="match status" value="1"/>
</dbReference>
<dbReference type="SUPFAM" id="SSF56112">
    <property type="entry name" value="Protein kinase-like (PK-like)"/>
    <property type="match status" value="1"/>
</dbReference>
<evidence type="ECO:0000256" key="2">
    <source>
        <dbReference type="ARBA" id="ARBA00012513"/>
    </source>
</evidence>
<dbReference type="Pfam" id="PF01163">
    <property type="entry name" value="RIO1"/>
    <property type="match status" value="1"/>
</dbReference>
<evidence type="ECO:0000256" key="1">
    <source>
        <dbReference type="ARBA" id="ARBA00009196"/>
    </source>
</evidence>
<comment type="caution">
    <text evidence="13">The sequence shown here is derived from an EMBL/GenBank/DDBJ whole genome shotgun (WGS) entry which is preliminary data.</text>
</comment>
<keyword evidence="6" id="KW-0547">Nucleotide-binding</keyword>
<evidence type="ECO:0000256" key="10">
    <source>
        <dbReference type="ARBA" id="ARBA00047899"/>
    </source>
</evidence>
<evidence type="ECO:0000256" key="11">
    <source>
        <dbReference type="ARBA" id="ARBA00048679"/>
    </source>
</evidence>
<evidence type="ECO:0000256" key="3">
    <source>
        <dbReference type="ARBA" id="ARBA00022527"/>
    </source>
</evidence>
<comment type="catalytic activity">
    <reaction evidence="11">
        <text>L-seryl-[protein] + ATP = O-phospho-L-seryl-[protein] + ADP + H(+)</text>
        <dbReference type="Rhea" id="RHEA:17989"/>
        <dbReference type="Rhea" id="RHEA-COMP:9863"/>
        <dbReference type="Rhea" id="RHEA-COMP:11604"/>
        <dbReference type="ChEBI" id="CHEBI:15378"/>
        <dbReference type="ChEBI" id="CHEBI:29999"/>
        <dbReference type="ChEBI" id="CHEBI:30616"/>
        <dbReference type="ChEBI" id="CHEBI:83421"/>
        <dbReference type="ChEBI" id="CHEBI:456216"/>
        <dbReference type="EC" id="2.7.11.1"/>
    </reaction>
</comment>
<sequence>MATVSAASVCPWAHLATAPSQTKSPKLQEILDEELAVQLCEAELLELEQSSSNALDDVYGHLQEKARVFSSDDDADSEHDDDAFDSDLDLEHPYELSPSKCHRVRNGRRRHPLLNKIRIDGQFDDRTYVMLNRLAGRAKLCAVQRRLHASARSLLHHALAVPRTGEVDEEPAEPQHLVVKILKAPSGDYHRVTSEALELSGRPMNAEMVEMSVRRQLKMQITHEFTSLSRAVSHGVRAPAPHCSMEHVLLMQFIGDEGCPAPALRDCPLTSGQLTLAFIELLGAMRKLYHGARMVHGALNEYNVLYYKDSCWLVDFAHTIDIAHEEHIDALRSDIEAEHIDALRSDIEAVHGFFAARGVAAATKHRVGLLNTAEIETLVTAQAPLKVLSAYPCLKPYFYNK</sequence>
<keyword evidence="3" id="KW-0723">Serine/threonine-protein kinase</keyword>
<evidence type="ECO:0000313" key="13">
    <source>
        <dbReference type="EMBL" id="KAJ0400934.1"/>
    </source>
</evidence>
<protein>
    <recommendedName>
        <fullName evidence="2">non-specific serine/threonine protein kinase</fullName>
        <ecNumber evidence="2">2.7.11.1</ecNumber>
    </recommendedName>
</protein>
<keyword evidence="14" id="KW-1185">Reference proteome</keyword>
<evidence type="ECO:0000256" key="9">
    <source>
        <dbReference type="ARBA" id="ARBA00022842"/>
    </source>
</evidence>